<dbReference type="SUPFAM" id="SSF47954">
    <property type="entry name" value="Cyclin-like"/>
    <property type="match status" value="2"/>
</dbReference>
<comment type="caution">
    <text evidence="7">The sequence shown here is derived from an EMBL/GenBank/DDBJ whole genome shotgun (WGS) entry which is preliminary data.</text>
</comment>
<dbReference type="InterPro" id="IPR048258">
    <property type="entry name" value="Cyclins_cyclin-box"/>
</dbReference>
<dbReference type="Gene3D" id="1.10.472.10">
    <property type="entry name" value="Cyclin-like"/>
    <property type="match status" value="2"/>
</dbReference>
<dbReference type="GO" id="GO:0051301">
    <property type="term" value="P:cell division"/>
    <property type="evidence" value="ECO:0007669"/>
    <property type="project" value="UniProtKB-KW"/>
</dbReference>
<organism evidence="7 8">
    <name type="scientific">Effrenium voratum</name>
    <dbReference type="NCBI Taxonomy" id="2562239"/>
    <lineage>
        <taxon>Eukaryota</taxon>
        <taxon>Sar</taxon>
        <taxon>Alveolata</taxon>
        <taxon>Dinophyceae</taxon>
        <taxon>Suessiales</taxon>
        <taxon>Symbiodiniaceae</taxon>
        <taxon>Effrenium</taxon>
    </lineage>
</organism>
<evidence type="ECO:0000313" key="8">
    <source>
        <dbReference type="Proteomes" id="UP001178507"/>
    </source>
</evidence>
<feature type="coiled-coil region" evidence="4">
    <location>
        <begin position="142"/>
        <end position="225"/>
    </location>
</feature>
<feature type="coiled-coil region" evidence="4">
    <location>
        <begin position="58"/>
        <end position="85"/>
    </location>
</feature>
<keyword evidence="1" id="KW-0132">Cell division</keyword>
<sequence>MQLLNQLDERMLAAILMQPWSQWPHGGNNPTRHDELCLHLARLRCERNTEEITVRGECEALLADAVQLRADRKELEEEVVRWQRRATLEADVEEKSSARSEKIQRALVAELQEGQSELKAASVSLRGVAADWVIEDEPEKRLERAEAECRHAKDLEAEYDEAVNAAKQLAQRLHTKLASFKNEEVPDAVRSSAGQPSSGHGLQDLERLRQEVRLLTVQVEIAEQECGEEAKLLVQSKATELPRLRAAERERQQLVGRLGQARYDRDNLERSYTRIVNGLREHEVRMEHQAEELNTGLHTCRLEGEEMVATMKDNDRNIAEMRKERWETEAFIEHLSNQVARLEDERNSLKSSLGGSGSALMGIDHDVKASVLALDSRDPDVISKRELEVQKELLQDEADTEAIAQEIEEQEEALLKALCQSDYDLGAIGVGRFKLASLCFPDDACVPSAQSCRNEHRMRQVFGDLTNTVHEPRESKVFSHECAFGAHSPELLNSCMKKLHDIWAAATDGNRLYAWHALPKAPVFQGLAEDLDVNSDNEEDLCKSSRRHLVETKKGAPRSTIALTPGNSPDSSRSPRNSEDFCLEGATPTRLTSILQEKDRDDCCDLQDSSQWLEAVHLTTERPWPLAGAILSKMVAAERVLAVNWLLQACEAMNFSKAVAFSAVSLLDRYAETLLTMTTMQEMQAVSSPMLGNKPQRCTVLLLTVICIALKVDGLSEVRVPLRQLLAHLGQYRVPVDLVLKKEREVLESLHFQVSAPTVIDMLGLLTAMAQGTEDACGCSFCSSDPEVEQLAEELLQLALYEVDFLYQFSPPFLAASAAYLACLQADVRPCRAQQRKLLRSLRVGRRFEGATAPFKHRHHHCI</sequence>
<dbReference type="InterPro" id="IPR036915">
    <property type="entry name" value="Cyclin-like_sf"/>
</dbReference>
<protein>
    <recommendedName>
        <fullName evidence="6">Cyclin N-terminal domain-containing protein</fullName>
    </recommendedName>
</protein>
<dbReference type="EMBL" id="CAUJNA010003503">
    <property type="protein sequence ID" value="CAJ1403583.1"/>
    <property type="molecule type" value="Genomic_DNA"/>
</dbReference>
<proteinExistence type="predicted"/>
<keyword evidence="3" id="KW-0131">Cell cycle</keyword>
<name>A0AA36NIH9_9DINO</name>
<keyword evidence="4" id="KW-0175">Coiled coil</keyword>
<dbReference type="Proteomes" id="UP001178507">
    <property type="component" value="Unassembled WGS sequence"/>
</dbReference>
<keyword evidence="8" id="KW-1185">Reference proteome</keyword>
<evidence type="ECO:0000313" key="7">
    <source>
        <dbReference type="EMBL" id="CAJ1403583.1"/>
    </source>
</evidence>
<evidence type="ECO:0000256" key="2">
    <source>
        <dbReference type="ARBA" id="ARBA00023127"/>
    </source>
</evidence>
<evidence type="ECO:0000259" key="6">
    <source>
        <dbReference type="Pfam" id="PF00134"/>
    </source>
</evidence>
<evidence type="ECO:0000256" key="4">
    <source>
        <dbReference type="SAM" id="Coils"/>
    </source>
</evidence>
<evidence type="ECO:0000256" key="1">
    <source>
        <dbReference type="ARBA" id="ARBA00022618"/>
    </source>
</evidence>
<feature type="region of interest" description="Disordered" evidence="5">
    <location>
        <begin position="549"/>
        <end position="582"/>
    </location>
</feature>
<dbReference type="InterPro" id="IPR006671">
    <property type="entry name" value="Cyclin_N"/>
</dbReference>
<gene>
    <name evidence="7" type="ORF">EVOR1521_LOCUS26232</name>
</gene>
<reference evidence="7" key="1">
    <citation type="submission" date="2023-08" db="EMBL/GenBank/DDBJ databases">
        <authorList>
            <person name="Chen Y."/>
            <person name="Shah S."/>
            <person name="Dougan E. K."/>
            <person name="Thang M."/>
            <person name="Chan C."/>
        </authorList>
    </citation>
    <scope>NUCLEOTIDE SEQUENCE</scope>
</reference>
<feature type="domain" description="Cyclin N-terminal" evidence="6">
    <location>
        <begin position="638"/>
        <end position="754"/>
    </location>
</feature>
<evidence type="ECO:0000256" key="3">
    <source>
        <dbReference type="ARBA" id="ARBA00023306"/>
    </source>
</evidence>
<accession>A0AA36NIH9</accession>
<dbReference type="Pfam" id="PF00134">
    <property type="entry name" value="Cyclin_N"/>
    <property type="match status" value="1"/>
</dbReference>
<evidence type="ECO:0000256" key="5">
    <source>
        <dbReference type="SAM" id="MobiDB-lite"/>
    </source>
</evidence>
<dbReference type="AlphaFoldDB" id="A0AA36NIH9"/>
<dbReference type="PROSITE" id="PS00292">
    <property type="entry name" value="CYCLINS"/>
    <property type="match status" value="1"/>
</dbReference>
<keyword evidence="2" id="KW-0195">Cyclin</keyword>